<feature type="transmembrane region" description="Helical" evidence="1">
    <location>
        <begin position="62"/>
        <end position="81"/>
    </location>
</feature>
<keyword evidence="1" id="KW-1133">Transmembrane helix</keyword>
<gene>
    <name evidence="2" type="ORF">ACFPM4_01820</name>
</gene>
<evidence type="ECO:0000313" key="3">
    <source>
        <dbReference type="Proteomes" id="UP001596147"/>
    </source>
</evidence>
<reference evidence="3" key="1">
    <citation type="journal article" date="2019" name="Int. J. Syst. Evol. Microbiol.">
        <title>The Global Catalogue of Microorganisms (GCM) 10K type strain sequencing project: providing services to taxonomists for standard genome sequencing and annotation.</title>
        <authorList>
            <consortium name="The Broad Institute Genomics Platform"/>
            <consortium name="The Broad Institute Genome Sequencing Center for Infectious Disease"/>
            <person name="Wu L."/>
            <person name="Ma J."/>
        </authorList>
    </citation>
    <scope>NUCLEOTIDE SEQUENCE [LARGE SCALE GENOMIC DNA]</scope>
    <source>
        <strain evidence="3">CGMCC 1.12237</strain>
    </source>
</reference>
<name>A0ABW0LCH2_9BACI</name>
<dbReference type="InterPro" id="IPR021215">
    <property type="entry name" value="DUF2752"/>
</dbReference>
<dbReference type="Pfam" id="PF10825">
    <property type="entry name" value="DUF2752"/>
    <property type="match status" value="1"/>
</dbReference>
<comment type="caution">
    <text evidence="2">The sequence shown here is derived from an EMBL/GenBank/DDBJ whole genome shotgun (WGS) entry which is preliminary data.</text>
</comment>
<feature type="transmembrane region" description="Helical" evidence="1">
    <location>
        <begin position="5"/>
        <end position="26"/>
    </location>
</feature>
<accession>A0ABW0LCH2</accession>
<organism evidence="2 3">
    <name type="scientific">Lederbergia graminis</name>
    <dbReference type="NCBI Taxonomy" id="735518"/>
    <lineage>
        <taxon>Bacteria</taxon>
        <taxon>Bacillati</taxon>
        <taxon>Bacillota</taxon>
        <taxon>Bacilli</taxon>
        <taxon>Bacillales</taxon>
        <taxon>Bacillaceae</taxon>
        <taxon>Lederbergia</taxon>
    </lineage>
</organism>
<dbReference type="EMBL" id="JBHSMC010000001">
    <property type="protein sequence ID" value="MFC5463484.1"/>
    <property type="molecule type" value="Genomic_DNA"/>
</dbReference>
<protein>
    <submittedName>
        <fullName evidence="2">DUF2752 domain-containing protein</fullName>
    </submittedName>
</protein>
<feature type="transmembrane region" description="Helical" evidence="1">
    <location>
        <begin position="93"/>
        <end position="109"/>
    </location>
</feature>
<evidence type="ECO:0000313" key="2">
    <source>
        <dbReference type="EMBL" id="MFC5463484.1"/>
    </source>
</evidence>
<keyword evidence="3" id="KW-1185">Reference proteome</keyword>
<evidence type="ECO:0000256" key="1">
    <source>
        <dbReference type="SAM" id="Phobius"/>
    </source>
</evidence>
<keyword evidence="1" id="KW-0472">Membrane</keyword>
<dbReference type="Proteomes" id="UP001596147">
    <property type="component" value="Unassembled WGS sequence"/>
</dbReference>
<dbReference type="RefSeq" id="WP_382347029.1">
    <property type="nucleotide sequence ID" value="NZ_JBHSMC010000001.1"/>
</dbReference>
<proteinExistence type="predicted"/>
<sequence length="122" mass="13647">MKKKIVIAISVLSIGILYLTVISPMFNIHIPCIFKKITGLNCPGCGMTRAALALLDGDVYQAFRWNMLAFIIAPLLATYFVLEKKKMLKPSKVLMTSMLVMAVLFFILRNTETFGWMAPTAI</sequence>
<keyword evidence="1" id="KW-0812">Transmembrane</keyword>